<name>A0A4R4ZQ95_9ACTN</name>
<dbReference type="SUPFAM" id="SSF53800">
    <property type="entry name" value="Chelatase"/>
    <property type="match status" value="1"/>
</dbReference>
<keyword evidence="1" id="KW-0479">Metal-binding</keyword>
<dbReference type="InterPro" id="IPR002762">
    <property type="entry name" value="CbiX-like"/>
</dbReference>
<dbReference type="Proteomes" id="UP000295124">
    <property type="component" value="Unassembled WGS sequence"/>
</dbReference>
<dbReference type="Gene3D" id="3.40.50.1400">
    <property type="match status" value="2"/>
</dbReference>
<dbReference type="EMBL" id="SMKX01000024">
    <property type="protein sequence ID" value="TDD60460.1"/>
    <property type="molecule type" value="Genomic_DNA"/>
</dbReference>
<organism evidence="3 4">
    <name type="scientific">Kribbella antibiotica</name>
    <dbReference type="NCBI Taxonomy" id="190195"/>
    <lineage>
        <taxon>Bacteria</taxon>
        <taxon>Bacillati</taxon>
        <taxon>Actinomycetota</taxon>
        <taxon>Actinomycetes</taxon>
        <taxon>Propionibacteriales</taxon>
        <taxon>Kribbellaceae</taxon>
        <taxon>Kribbella</taxon>
    </lineage>
</organism>
<dbReference type="GO" id="GO:0016829">
    <property type="term" value="F:lyase activity"/>
    <property type="evidence" value="ECO:0007669"/>
    <property type="project" value="UniProtKB-KW"/>
</dbReference>
<dbReference type="Pfam" id="PF01903">
    <property type="entry name" value="CbiX"/>
    <property type="match status" value="2"/>
</dbReference>
<dbReference type="GO" id="GO:0046872">
    <property type="term" value="F:metal ion binding"/>
    <property type="evidence" value="ECO:0007669"/>
    <property type="project" value="UniProtKB-KW"/>
</dbReference>
<proteinExistence type="predicted"/>
<dbReference type="CDD" id="cd03416">
    <property type="entry name" value="CbiX_SirB_N"/>
    <property type="match status" value="1"/>
</dbReference>
<reference evidence="3 4" key="1">
    <citation type="submission" date="2019-03" db="EMBL/GenBank/DDBJ databases">
        <title>Draft genome sequences of novel Actinobacteria.</title>
        <authorList>
            <person name="Sahin N."/>
            <person name="Ay H."/>
            <person name="Saygin H."/>
        </authorList>
    </citation>
    <scope>NUCLEOTIDE SEQUENCE [LARGE SCALE GENOMIC DNA]</scope>
    <source>
        <strain evidence="3 4">JCM 13523</strain>
    </source>
</reference>
<sequence>MTDLIAAAHGTADPRGIRVVHDLVRQMARLRPDLPMSLGFVDVIEPALPGLVNRVLTDTSDAVLVPLLLSTGYHMRVDIAGQVERHPGLTAARALGPHPLIADILVDRLGDLSRTDHVVLAAAGSRDPQAQEDCERMAAYLRARIHRPVTVAYLAGRGRRLPAVLATTRGRLTVANYLLAPGYFSDRMHQSAGPHRVSAPLGADPRLARLALARYDAALQGVPLPV</sequence>
<dbReference type="PANTHER" id="PTHR33542:SF5">
    <property type="entry name" value="FERROCHELATASE CHE1"/>
    <property type="match status" value="1"/>
</dbReference>
<dbReference type="PANTHER" id="PTHR33542">
    <property type="entry name" value="SIROHYDROCHLORIN FERROCHELATASE, CHLOROPLASTIC"/>
    <property type="match status" value="1"/>
</dbReference>
<dbReference type="RefSeq" id="WP_132167142.1">
    <property type="nucleotide sequence ID" value="NZ_SMKX01000024.1"/>
</dbReference>
<evidence type="ECO:0000256" key="2">
    <source>
        <dbReference type="ARBA" id="ARBA00023239"/>
    </source>
</evidence>
<keyword evidence="2" id="KW-0456">Lyase</keyword>
<keyword evidence="4" id="KW-1185">Reference proteome</keyword>
<dbReference type="AlphaFoldDB" id="A0A4R4ZQ95"/>
<evidence type="ECO:0000313" key="3">
    <source>
        <dbReference type="EMBL" id="TDD60460.1"/>
    </source>
</evidence>
<gene>
    <name evidence="3" type="ORF">E1263_11065</name>
</gene>
<evidence type="ECO:0000256" key="1">
    <source>
        <dbReference type="ARBA" id="ARBA00022723"/>
    </source>
</evidence>
<accession>A0A4R4ZQ95</accession>
<protein>
    <submittedName>
        <fullName evidence="3">Sirohydrochlorin chelatase</fullName>
    </submittedName>
</protein>
<evidence type="ECO:0000313" key="4">
    <source>
        <dbReference type="Proteomes" id="UP000295124"/>
    </source>
</evidence>
<dbReference type="OrthoDB" id="7345302at2"/>
<dbReference type="InterPro" id="IPR050963">
    <property type="entry name" value="Sirohydro_Cobaltochel/CbiX"/>
</dbReference>
<comment type="caution">
    <text evidence="3">The sequence shown here is derived from an EMBL/GenBank/DDBJ whole genome shotgun (WGS) entry which is preliminary data.</text>
</comment>